<dbReference type="GO" id="GO:0004540">
    <property type="term" value="F:RNA nuclease activity"/>
    <property type="evidence" value="ECO:0007669"/>
    <property type="project" value="UniProtKB-ARBA"/>
</dbReference>
<evidence type="ECO:0000313" key="2">
    <source>
        <dbReference type="EMBL" id="KZP22314.1"/>
    </source>
</evidence>
<keyword evidence="3" id="KW-1185">Reference proteome</keyword>
<dbReference type="SUPFAM" id="SSF88723">
    <property type="entry name" value="PIN domain-like"/>
    <property type="match status" value="1"/>
</dbReference>
<feature type="domain" description="PIN" evidence="1">
    <location>
        <begin position="10"/>
        <end position="128"/>
    </location>
</feature>
<dbReference type="Proteomes" id="UP000076532">
    <property type="component" value="Unassembled WGS sequence"/>
</dbReference>
<organism evidence="2 3">
    <name type="scientific">Athelia psychrophila</name>
    <dbReference type="NCBI Taxonomy" id="1759441"/>
    <lineage>
        <taxon>Eukaryota</taxon>
        <taxon>Fungi</taxon>
        <taxon>Dikarya</taxon>
        <taxon>Basidiomycota</taxon>
        <taxon>Agaricomycotina</taxon>
        <taxon>Agaricomycetes</taxon>
        <taxon>Agaricomycetidae</taxon>
        <taxon>Atheliales</taxon>
        <taxon>Atheliaceae</taxon>
        <taxon>Athelia</taxon>
    </lineage>
</organism>
<dbReference type="CDD" id="cd09880">
    <property type="entry name" value="PIN_Smg5-6-like"/>
    <property type="match status" value="1"/>
</dbReference>
<dbReference type="AlphaFoldDB" id="A0A166KW32"/>
<name>A0A166KW32_9AGAM</name>
<sequence>MPIVPGYSVLVVDTNILLSSLSMLASVIESLRWTVIVPLPVIMELDGISANTSQPGETTKPAMSYLTSHVRSHSTSLKVQTSKGNYLTSLTFRAEQVDFKDEASWERNMDDSILCAAIWQDDHWSDRYSMLKKLYICISVH</sequence>
<reference evidence="2 3" key="1">
    <citation type="journal article" date="2016" name="Mol. Biol. Evol.">
        <title>Comparative Genomics of Early-Diverging Mushroom-Forming Fungi Provides Insights into the Origins of Lignocellulose Decay Capabilities.</title>
        <authorList>
            <person name="Nagy L.G."/>
            <person name="Riley R."/>
            <person name="Tritt A."/>
            <person name="Adam C."/>
            <person name="Daum C."/>
            <person name="Floudas D."/>
            <person name="Sun H."/>
            <person name="Yadav J.S."/>
            <person name="Pangilinan J."/>
            <person name="Larsson K.H."/>
            <person name="Matsuura K."/>
            <person name="Barry K."/>
            <person name="Labutti K."/>
            <person name="Kuo R."/>
            <person name="Ohm R.A."/>
            <person name="Bhattacharya S.S."/>
            <person name="Shirouzu T."/>
            <person name="Yoshinaga Y."/>
            <person name="Martin F.M."/>
            <person name="Grigoriev I.V."/>
            <person name="Hibbett D.S."/>
        </authorList>
    </citation>
    <scope>NUCLEOTIDE SEQUENCE [LARGE SCALE GENOMIC DNA]</scope>
    <source>
        <strain evidence="2 3">CBS 109695</strain>
    </source>
</reference>
<dbReference type="InterPro" id="IPR002716">
    <property type="entry name" value="PIN_dom"/>
</dbReference>
<dbReference type="Gene3D" id="3.40.50.1010">
    <property type="entry name" value="5'-nuclease"/>
    <property type="match status" value="1"/>
</dbReference>
<protein>
    <recommendedName>
        <fullName evidence="1">PIN domain-containing protein</fullName>
    </recommendedName>
</protein>
<dbReference type="STRING" id="436010.A0A166KW32"/>
<dbReference type="OrthoDB" id="2017974at2759"/>
<evidence type="ECO:0000259" key="1">
    <source>
        <dbReference type="Pfam" id="PF13638"/>
    </source>
</evidence>
<dbReference type="InterPro" id="IPR029060">
    <property type="entry name" value="PIN-like_dom_sf"/>
</dbReference>
<evidence type="ECO:0000313" key="3">
    <source>
        <dbReference type="Proteomes" id="UP000076532"/>
    </source>
</evidence>
<proteinExistence type="predicted"/>
<accession>A0A166KW32</accession>
<gene>
    <name evidence="2" type="ORF">FIBSPDRAFT_1018005</name>
</gene>
<dbReference type="EMBL" id="KV417540">
    <property type="protein sequence ID" value="KZP22314.1"/>
    <property type="molecule type" value="Genomic_DNA"/>
</dbReference>
<dbReference type="Pfam" id="PF13638">
    <property type="entry name" value="PIN_4"/>
    <property type="match status" value="1"/>
</dbReference>